<feature type="domain" description="Polymerase/histidinol phosphatase N-terminal" evidence="16">
    <location>
        <begin position="330"/>
        <end position="397"/>
    </location>
</feature>
<evidence type="ECO:0000256" key="4">
    <source>
        <dbReference type="ARBA" id="ARBA00022679"/>
    </source>
</evidence>
<evidence type="ECO:0000256" key="6">
    <source>
        <dbReference type="ARBA" id="ARBA00022705"/>
    </source>
</evidence>
<dbReference type="SUPFAM" id="SSF53098">
    <property type="entry name" value="Ribonuclease H-like"/>
    <property type="match status" value="1"/>
</dbReference>
<dbReference type="CDD" id="cd07435">
    <property type="entry name" value="PHP_PolIIIA_POLC"/>
    <property type="match status" value="1"/>
</dbReference>
<dbReference type="EMBL" id="WJNH01000002">
    <property type="protein sequence ID" value="MRG85362.1"/>
    <property type="molecule type" value="Genomic_DNA"/>
</dbReference>
<keyword evidence="8 13" id="KW-0378">Hydrolase</keyword>
<dbReference type="InterPro" id="IPR004805">
    <property type="entry name" value="DnaE2/DnaE/PolC"/>
</dbReference>
<dbReference type="Gene3D" id="1.10.150.870">
    <property type="match status" value="1"/>
</dbReference>
<dbReference type="GO" id="GO:0008408">
    <property type="term" value="F:3'-5' exonuclease activity"/>
    <property type="evidence" value="ECO:0007669"/>
    <property type="project" value="UniProtKB-UniRule"/>
</dbReference>
<dbReference type="PANTHER" id="PTHR32294:SF5">
    <property type="entry name" value="DNA POLYMERASE III POLC-TYPE"/>
    <property type="match status" value="1"/>
</dbReference>
<keyword evidence="7 13" id="KW-0540">Nuclease</keyword>
<dbReference type="SMART" id="SM00479">
    <property type="entry name" value="EXOIII"/>
    <property type="match status" value="1"/>
</dbReference>
<dbReference type="InterPro" id="IPR012340">
    <property type="entry name" value="NA-bd_OB-fold"/>
</dbReference>
<evidence type="ECO:0000313" key="18">
    <source>
        <dbReference type="Proteomes" id="UP000480185"/>
    </source>
</evidence>
<dbReference type="Gene3D" id="6.10.140.1510">
    <property type="match status" value="1"/>
</dbReference>
<reference evidence="17 18" key="1">
    <citation type="submission" date="2019-11" db="EMBL/GenBank/DDBJ databases">
        <authorList>
            <person name="Li J."/>
        </authorList>
    </citation>
    <scope>NUCLEOTIDE SEQUENCE [LARGE SCALE GENOMIC DNA]</scope>
    <source>
        <strain evidence="17 18">J4</strain>
    </source>
</reference>
<dbReference type="InterPro" id="IPR003141">
    <property type="entry name" value="Pol/His_phosphatase_N"/>
</dbReference>
<dbReference type="Gene3D" id="3.20.20.140">
    <property type="entry name" value="Metal-dependent hydrolases"/>
    <property type="match status" value="2"/>
</dbReference>
<evidence type="ECO:0000256" key="12">
    <source>
        <dbReference type="ARBA" id="ARBA00049244"/>
    </source>
</evidence>
<keyword evidence="9 13" id="KW-0269">Exonuclease</keyword>
<evidence type="ECO:0000256" key="3">
    <source>
        <dbReference type="ARBA" id="ARBA00022490"/>
    </source>
</evidence>
<dbReference type="Gene3D" id="2.40.50.140">
    <property type="entry name" value="Nucleic acid-binding proteins"/>
    <property type="match status" value="1"/>
</dbReference>
<dbReference type="SMART" id="SM00481">
    <property type="entry name" value="POLIIIAc"/>
    <property type="match status" value="1"/>
</dbReference>
<comment type="function">
    <text evidence="1 13">Required for replicative DNA synthesis. This DNA polymerase also exhibits 3' to 5' exonuclease activity.</text>
</comment>
<evidence type="ECO:0000256" key="9">
    <source>
        <dbReference type="ARBA" id="ARBA00022839"/>
    </source>
</evidence>
<evidence type="ECO:0000256" key="2">
    <source>
        <dbReference type="ARBA" id="ARBA00004496"/>
    </source>
</evidence>
<proteinExistence type="inferred from homology"/>
<dbReference type="Gene3D" id="1.10.150.700">
    <property type="entry name" value="PolC, middle finger domain"/>
    <property type="match status" value="1"/>
</dbReference>
<dbReference type="Pfam" id="PF01336">
    <property type="entry name" value="tRNA_anti-codon"/>
    <property type="match status" value="1"/>
</dbReference>
<dbReference type="Pfam" id="PF00929">
    <property type="entry name" value="RNase_T"/>
    <property type="match status" value="1"/>
</dbReference>
<evidence type="ECO:0000313" key="17">
    <source>
        <dbReference type="EMBL" id="MRG85362.1"/>
    </source>
</evidence>
<dbReference type="EC" id="2.7.7.7" evidence="13"/>
<feature type="domain" description="Exonuclease" evidence="15">
    <location>
        <begin position="415"/>
        <end position="581"/>
    </location>
</feature>
<dbReference type="GO" id="GO:0006261">
    <property type="term" value="P:DNA-templated DNA replication"/>
    <property type="evidence" value="ECO:0007669"/>
    <property type="project" value="UniProtKB-UniRule"/>
</dbReference>
<protein>
    <recommendedName>
        <fullName evidence="13">DNA polymerase III PolC-type</fullName>
        <shortName evidence="13">PolIII</shortName>
        <ecNumber evidence="13">2.7.7.7</ecNumber>
    </recommendedName>
</protein>
<dbReference type="InterPro" id="IPR029460">
    <property type="entry name" value="DNAPol_HHH"/>
</dbReference>
<dbReference type="Gene3D" id="3.30.1900.20">
    <property type="match status" value="2"/>
</dbReference>
<dbReference type="HAMAP" id="MF_00356">
    <property type="entry name" value="DNApol_PolC"/>
    <property type="match status" value="1"/>
</dbReference>
<dbReference type="Pfam" id="PF02811">
    <property type="entry name" value="PHP"/>
    <property type="match status" value="1"/>
</dbReference>
<dbReference type="GO" id="GO:0005737">
    <property type="term" value="C:cytoplasm"/>
    <property type="evidence" value="ECO:0007669"/>
    <property type="project" value="UniProtKB-SubCell"/>
</dbReference>
<evidence type="ECO:0000256" key="13">
    <source>
        <dbReference type="HAMAP-Rule" id="MF_00356"/>
    </source>
</evidence>
<dbReference type="NCBIfam" id="TIGR01405">
    <property type="entry name" value="polC_Gram_pos"/>
    <property type="match status" value="1"/>
</dbReference>
<dbReference type="Pfam" id="PF07733">
    <property type="entry name" value="DNA_pol3_alpha"/>
    <property type="match status" value="2"/>
</dbReference>
<keyword evidence="4 13" id="KW-0808">Transferase</keyword>
<evidence type="ECO:0000256" key="1">
    <source>
        <dbReference type="ARBA" id="ARBA00003452"/>
    </source>
</evidence>
<dbReference type="CDD" id="cd04484">
    <property type="entry name" value="polC_OBF"/>
    <property type="match status" value="1"/>
</dbReference>
<dbReference type="Gene3D" id="3.30.420.10">
    <property type="entry name" value="Ribonuclease H-like superfamily/Ribonuclease H"/>
    <property type="match status" value="1"/>
</dbReference>
<dbReference type="Pfam" id="PF17657">
    <property type="entry name" value="DNA_pol3_finger"/>
    <property type="match status" value="1"/>
</dbReference>
<dbReference type="PANTHER" id="PTHR32294">
    <property type="entry name" value="DNA POLYMERASE III SUBUNIT ALPHA"/>
    <property type="match status" value="1"/>
</dbReference>
<dbReference type="Pfam" id="PF14480">
    <property type="entry name" value="DNA_pol3_a_NI"/>
    <property type="match status" value="1"/>
</dbReference>
<evidence type="ECO:0000259" key="15">
    <source>
        <dbReference type="SMART" id="SM00479"/>
    </source>
</evidence>
<gene>
    <name evidence="13" type="primary">polC</name>
    <name evidence="17" type="ORF">GH754_03355</name>
</gene>
<keyword evidence="3 13" id="KW-0963">Cytoplasm</keyword>
<evidence type="ECO:0000256" key="5">
    <source>
        <dbReference type="ARBA" id="ARBA00022695"/>
    </source>
</evidence>
<evidence type="ECO:0000256" key="8">
    <source>
        <dbReference type="ARBA" id="ARBA00022801"/>
    </source>
</evidence>
<dbReference type="InterPro" id="IPR011708">
    <property type="entry name" value="DNA_pol3_alpha_NTPase_dom"/>
</dbReference>
<dbReference type="InterPro" id="IPR024754">
    <property type="entry name" value="DNA_PolC-like_N_II"/>
</dbReference>
<dbReference type="InterPro" id="IPR044923">
    <property type="entry name" value="PolC_middle_finger_sf"/>
</dbReference>
<comment type="subcellular location">
    <subcellularLocation>
        <location evidence="2 13">Cytoplasm</location>
    </subcellularLocation>
</comment>
<dbReference type="InterPro" id="IPR006308">
    <property type="entry name" value="Pol_III_a_PolC-type_gram_pos"/>
</dbReference>
<dbReference type="RefSeq" id="WP_153727319.1">
    <property type="nucleotide sequence ID" value="NZ_WJNH01000002.1"/>
</dbReference>
<dbReference type="Pfam" id="PF14579">
    <property type="entry name" value="HHH_6"/>
    <property type="match status" value="1"/>
</dbReference>
<dbReference type="FunFam" id="3.30.420.10:FF:000045">
    <property type="entry name" value="3'-5' exonuclease DinG"/>
    <property type="match status" value="1"/>
</dbReference>
<keyword evidence="10 13" id="KW-0239">DNA-directed DNA polymerase</keyword>
<dbReference type="NCBIfam" id="NF001688">
    <property type="entry name" value="PRK00448.1"/>
    <property type="match status" value="1"/>
</dbReference>
<evidence type="ECO:0000256" key="10">
    <source>
        <dbReference type="ARBA" id="ARBA00022932"/>
    </source>
</evidence>
<dbReference type="InterPro" id="IPR004365">
    <property type="entry name" value="NA-bd_OB_tRNA"/>
</dbReference>
<dbReference type="InterPro" id="IPR013520">
    <property type="entry name" value="Ribonucl_H"/>
</dbReference>
<dbReference type="GO" id="GO:0003887">
    <property type="term" value="F:DNA-directed DNA polymerase activity"/>
    <property type="evidence" value="ECO:0007669"/>
    <property type="project" value="UniProtKB-UniRule"/>
</dbReference>
<comment type="function">
    <text evidence="11">DNA polymerase III is a complex, multichain enzyme responsible for most of the replicative synthesis in bacteria. This DNA polymerase also exhibits 3' to 5' exonuclease activity. The alpha chain is the DNA polymerase.</text>
</comment>
<dbReference type="Pfam" id="PF11490">
    <property type="entry name" value="DNA_pol3_a_NII"/>
    <property type="match status" value="1"/>
</dbReference>
<keyword evidence="18" id="KW-1185">Reference proteome</keyword>
<sequence length="1430" mass="162754">MLVTNHEKMQILLEQIQMPAEIISEHFKEASLQKLTVWKKEKKWYFTFHIQEVLPPKVFQLFDTKLREAFHHIANVDFTIQTDNQQMKEEYVGHYWTCFIQSIPDLLPSYKDILHQQTPAITGNKLTIQARNQAEAKVIQRRLEEPLQSFCRKIGSSPLNVTVDVKESVEDMQRFKEKRQEEDQDLIQKAVKDKEERARKQSEGKSEGPFMFGYPINDEIVEMRTIVEEERKVAVEGYVFNVEIRELRSGRHLLTAKLTDYTDSLTVKIFSNGESDQEKFKMLKKGMWLRARGSIQTDTFQNELTMMGRDLNEIKKEERLDHAPEDEKRVELHAHTMMSQMDAPVSASRLIEQAAKWNHPAIAITDHAVVQSYPEAYAAGNKHGVKVLYGVEANLVDDGVPIAYNEQDRLLEQDEYVVFDVETTGLSAIYDTIIELAAVKVKDGDIVDRFESFANPHHPLSDTTTELTGITDEMVRDAPEVDEVLEKFYEWMGDSILVAHNASFDMGFLNTGLKKIGKEKADNPVIDTLELARFLLPNLKNHRLNTLCKQFNIELTQHHRAIYDAEATGYLLWKLVKECLNKDITNHNQLNLHMGEGNAYQRSRPSHCILLAQTEEGLKNLYKLVSLSHIDYFYRVPRIPRSKMQKYREGILIGSGCDKGELFEAMMQKSKEEAEQVASFYDYIEVQPPSNYAHLIEKELVRDQHDLEDILKNLVELGEKLDKPVVATGNTHYIDQHEKIYRQILIASQSGNPLNRQTLPDVYFKTTDGMLRDFAFLGEDKAREVVVQNPQQIANSIEEIKPVKEDLYTPNIDGADDEMRNMSYSMAKSIYGEDLPEIVEKRLEKELDSIIGHGFAVIYLISHKLVKKSLVDGYLVGSRGSVGSSFVATMTEITEVNPLPPHYVCPSCKHSEFFNDGSVGSGFDLPEANCPKCGAAYTKDGQDIPFETFLGFKGDKVPDIDLNFSGEYQPVAHNYTKVLFGEEKVFRAGTIGTVADKTAYGYVKGYASDHSLTYRGTEIDRLVQGCTGVKRTTGQHPGGIIVVPDDKEIYDFTPIQYPADDRNSEWRTTHFDFHSIHDNLLKLDILGHDDPTVIRMLQDLTGIDPQEVPTDDPEVMKIFSGTEALGVTADQINCKTGTLGVPEFGTRFVRQMLEDTKPSTFAELVMISGLSHGTDVWLGNAQELINKGICTLPEVIGCRDDIMVYLMHKGLDASLAFKIMEFVRKGKGLQDEWIEEMKKHDVPDWYIDSCKKIKYMFPKAHAAAYVLMAVRIAYFKVHHPIHFYAAYFTVRASDFELETMTKGSQAIRKRIEEIQAKGNDASPKEKSLLTVLEVCLEMCERGYSFQKVDLYRSKASEFLVDGDSLIPPFNAIDGLGTNAALNIEKVREDGEFLSKEDLRERSRISKTVLEYLDHHGCLEGLPDKNQLSLF</sequence>
<evidence type="ECO:0000259" key="16">
    <source>
        <dbReference type="SMART" id="SM00481"/>
    </source>
</evidence>
<dbReference type="InterPro" id="IPR040982">
    <property type="entry name" value="DNA_pol3_finger"/>
</dbReference>
<keyword evidence="5 13" id="KW-0548">Nucleotidyltransferase</keyword>
<feature type="compositionally biased region" description="Basic and acidic residues" evidence="14">
    <location>
        <begin position="190"/>
        <end position="206"/>
    </location>
</feature>
<dbReference type="CDD" id="cd06127">
    <property type="entry name" value="DEDDh"/>
    <property type="match status" value="1"/>
</dbReference>
<dbReference type="InterPro" id="IPR006054">
    <property type="entry name" value="DnaQ"/>
</dbReference>
<dbReference type="InterPro" id="IPR012337">
    <property type="entry name" value="RNaseH-like_sf"/>
</dbReference>
<dbReference type="GO" id="GO:0003677">
    <property type="term" value="F:DNA binding"/>
    <property type="evidence" value="ECO:0007669"/>
    <property type="project" value="UniProtKB-UniRule"/>
</dbReference>
<feature type="region of interest" description="Disordered" evidence="14">
    <location>
        <begin position="176"/>
        <end position="208"/>
    </location>
</feature>
<comment type="caution">
    <text evidence="17">The sequence shown here is derived from an EMBL/GenBank/DDBJ whole genome shotgun (WGS) entry which is preliminary data.</text>
</comment>
<accession>A0A6G1X343</accession>
<dbReference type="NCBIfam" id="TIGR00573">
    <property type="entry name" value="dnaq"/>
    <property type="match status" value="1"/>
</dbReference>
<dbReference type="Proteomes" id="UP000480185">
    <property type="component" value="Unassembled WGS sequence"/>
</dbReference>
<organism evidence="17 18">
    <name type="scientific">Salinibacillus xinjiangensis</name>
    <dbReference type="NCBI Taxonomy" id="1229268"/>
    <lineage>
        <taxon>Bacteria</taxon>
        <taxon>Bacillati</taxon>
        <taxon>Bacillota</taxon>
        <taxon>Bacilli</taxon>
        <taxon>Bacillales</taxon>
        <taxon>Bacillaceae</taxon>
        <taxon>Salinibacillus</taxon>
    </lineage>
</organism>
<dbReference type="InterPro" id="IPR004013">
    <property type="entry name" value="PHP_dom"/>
</dbReference>
<dbReference type="OrthoDB" id="9804290at2"/>
<evidence type="ECO:0000256" key="14">
    <source>
        <dbReference type="SAM" id="MobiDB-lite"/>
    </source>
</evidence>
<keyword evidence="6 13" id="KW-0235">DNA replication</keyword>
<evidence type="ECO:0000256" key="11">
    <source>
        <dbReference type="ARBA" id="ARBA00025611"/>
    </source>
</evidence>
<evidence type="ECO:0000256" key="7">
    <source>
        <dbReference type="ARBA" id="ARBA00022722"/>
    </source>
</evidence>
<comment type="similarity">
    <text evidence="13">Belongs to the DNA polymerase type-C family. PolC subfamily.</text>
</comment>
<dbReference type="InterPro" id="IPR036397">
    <property type="entry name" value="RNaseH_sf"/>
</dbReference>
<dbReference type="SUPFAM" id="SSF50249">
    <property type="entry name" value="Nucleic acid-binding proteins"/>
    <property type="match status" value="1"/>
</dbReference>
<comment type="catalytic activity">
    <reaction evidence="12 13">
        <text>DNA(n) + a 2'-deoxyribonucleoside 5'-triphosphate = DNA(n+1) + diphosphate</text>
        <dbReference type="Rhea" id="RHEA:22508"/>
        <dbReference type="Rhea" id="RHEA-COMP:17339"/>
        <dbReference type="Rhea" id="RHEA-COMP:17340"/>
        <dbReference type="ChEBI" id="CHEBI:33019"/>
        <dbReference type="ChEBI" id="CHEBI:61560"/>
        <dbReference type="ChEBI" id="CHEBI:173112"/>
        <dbReference type="EC" id="2.7.7.7"/>
    </reaction>
</comment>
<dbReference type="InterPro" id="IPR028112">
    <property type="entry name" value="DNA_PolC-type_N_I"/>
</dbReference>
<name>A0A6G1X343_9BACI</name>